<dbReference type="SMART" id="SM00256">
    <property type="entry name" value="FBOX"/>
    <property type="match status" value="1"/>
</dbReference>
<reference evidence="2 3" key="1">
    <citation type="journal article" date="2019" name="Nat. Ecol. Evol.">
        <title>Megaphylogeny resolves global patterns of mushroom evolution.</title>
        <authorList>
            <person name="Varga T."/>
            <person name="Krizsan K."/>
            <person name="Foldi C."/>
            <person name="Dima B."/>
            <person name="Sanchez-Garcia M."/>
            <person name="Sanchez-Ramirez S."/>
            <person name="Szollosi G.J."/>
            <person name="Szarkandi J.G."/>
            <person name="Papp V."/>
            <person name="Albert L."/>
            <person name="Andreopoulos W."/>
            <person name="Angelini C."/>
            <person name="Antonin V."/>
            <person name="Barry K.W."/>
            <person name="Bougher N.L."/>
            <person name="Buchanan P."/>
            <person name="Buyck B."/>
            <person name="Bense V."/>
            <person name="Catcheside P."/>
            <person name="Chovatia M."/>
            <person name="Cooper J."/>
            <person name="Damon W."/>
            <person name="Desjardin D."/>
            <person name="Finy P."/>
            <person name="Geml J."/>
            <person name="Haridas S."/>
            <person name="Hughes K."/>
            <person name="Justo A."/>
            <person name="Karasinski D."/>
            <person name="Kautmanova I."/>
            <person name="Kiss B."/>
            <person name="Kocsube S."/>
            <person name="Kotiranta H."/>
            <person name="LaButti K.M."/>
            <person name="Lechner B.E."/>
            <person name="Liimatainen K."/>
            <person name="Lipzen A."/>
            <person name="Lukacs Z."/>
            <person name="Mihaltcheva S."/>
            <person name="Morgado L.N."/>
            <person name="Niskanen T."/>
            <person name="Noordeloos M.E."/>
            <person name="Ohm R.A."/>
            <person name="Ortiz-Santana B."/>
            <person name="Ovrebo C."/>
            <person name="Racz N."/>
            <person name="Riley R."/>
            <person name="Savchenko A."/>
            <person name="Shiryaev A."/>
            <person name="Soop K."/>
            <person name="Spirin V."/>
            <person name="Szebenyi C."/>
            <person name="Tomsovsky M."/>
            <person name="Tulloss R.E."/>
            <person name="Uehling J."/>
            <person name="Grigoriev I.V."/>
            <person name="Vagvolgyi C."/>
            <person name="Papp T."/>
            <person name="Martin F.M."/>
            <person name="Miettinen O."/>
            <person name="Hibbett D.S."/>
            <person name="Nagy L.G."/>
        </authorList>
    </citation>
    <scope>NUCLEOTIDE SEQUENCE [LARGE SCALE GENOMIC DNA]</scope>
    <source>
        <strain evidence="2 3">FP101781</strain>
    </source>
</reference>
<comment type="caution">
    <text evidence="2">The sequence shown here is derived from an EMBL/GenBank/DDBJ whole genome shotgun (WGS) entry which is preliminary data.</text>
</comment>
<name>A0A4Y7TQU3_COPMI</name>
<keyword evidence="3" id="KW-1185">Reference proteome</keyword>
<gene>
    <name evidence="2" type="ORF">FA13DRAFT_1726919</name>
</gene>
<evidence type="ECO:0000313" key="2">
    <source>
        <dbReference type="EMBL" id="TEB36553.1"/>
    </source>
</evidence>
<dbReference type="PROSITE" id="PS50181">
    <property type="entry name" value="FBOX"/>
    <property type="match status" value="1"/>
</dbReference>
<dbReference type="AlphaFoldDB" id="A0A4Y7TQU3"/>
<sequence length="514" mass="58867">MESLSVELQLLVVAHLSPVDIVRLQRTCKAFHALIEEFGEIIWKECLRLSCLENGIFWPTYKDLSTTAELKDASTSPLRFIKTYEKSALHDAIGMQATNTLQVKLPVSFKDIVSLYLVPGGRYLALQARGRISLWDLWQPQTSVKVLEPKVALEQEMPPSHVVASVESSTILRFLVKTQRDLRDPSLFAKSVDSIPLRCTVWDVGLADQGNLFTQRERRIYLNFAWVRTKILEEQHAFFGNTLAMCFRRENSPTVTVIWDFVQNEWASWWTDCELHDICLKEGLLFYIHRGGLHARELPPLSPVIDQTIYIPVYGNEDTDPSYMWRYKKQIDIAEGHGLFDAEVDPDTFNPSKLDGRPLVYEIMEYPKLDNTIRLRRYHLSSYAKLAESAEPKLKLVEVCRLRKPHEDGAHNLVPTIRRTCEGRLATFWIDDTTYPPTNFLSITPPSDYRSICPGSATLKTTFSLVKITSETSNSTELDPYLNMYHFCAASGIIVTLRNDLGESDTPIRLDRFL</sequence>
<dbReference type="Pfam" id="PF00646">
    <property type="entry name" value="F-box"/>
    <property type="match status" value="1"/>
</dbReference>
<organism evidence="2 3">
    <name type="scientific">Coprinellus micaceus</name>
    <name type="common">Glistening ink-cap mushroom</name>
    <name type="synonym">Coprinus micaceus</name>
    <dbReference type="NCBI Taxonomy" id="71717"/>
    <lineage>
        <taxon>Eukaryota</taxon>
        <taxon>Fungi</taxon>
        <taxon>Dikarya</taxon>
        <taxon>Basidiomycota</taxon>
        <taxon>Agaricomycotina</taxon>
        <taxon>Agaricomycetes</taxon>
        <taxon>Agaricomycetidae</taxon>
        <taxon>Agaricales</taxon>
        <taxon>Agaricineae</taxon>
        <taxon>Psathyrellaceae</taxon>
        <taxon>Coprinellus</taxon>
    </lineage>
</organism>
<dbReference type="OrthoDB" id="2688364at2759"/>
<accession>A0A4Y7TQU3</accession>
<feature type="domain" description="F-box" evidence="1">
    <location>
        <begin position="1"/>
        <end position="46"/>
    </location>
</feature>
<dbReference type="Proteomes" id="UP000298030">
    <property type="component" value="Unassembled WGS sequence"/>
</dbReference>
<protein>
    <recommendedName>
        <fullName evidence="1">F-box domain-containing protein</fullName>
    </recommendedName>
</protein>
<evidence type="ECO:0000259" key="1">
    <source>
        <dbReference type="PROSITE" id="PS50181"/>
    </source>
</evidence>
<dbReference type="SUPFAM" id="SSF81383">
    <property type="entry name" value="F-box domain"/>
    <property type="match status" value="1"/>
</dbReference>
<dbReference type="EMBL" id="QPFP01000005">
    <property type="protein sequence ID" value="TEB36553.1"/>
    <property type="molecule type" value="Genomic_DNA"/>
</dbReference>
<dbReference type="CDD" id="cd09917">
    <property type="entry name" value="F-box_SF"/>
    <property type="match status" value="1"/>
</dbReference>
<dbReference type="InterPro" id="IPR001810">
    <property type="entry name" value="F-box_dom"/>
</dbReference>
<dbReference type="InterPro" id="IPR036047">
    <property type="entry name" value="F-box-like_dom_sf"/>
</dbReference>
<proteinExistence type="predicted"/>
<evidence type="ECO:0000313" key="3">
    <source>
        <dbReference type="Proteomes" id="UP000298030"/>
    </source>
</evidence>